<organism evidence="3 4">
    <name type="scientific">Billgrantia zhangzhouensis</name>
    <dbReference type="NCBI Taxonomy" id="2733481"/>
    <lineage>
        <taxon>Bacteria</taxon>
        <taxon>Pseudomonadati</taxon>
        <taxon>Pseudomonadota</taxon>
        <taxon>Gammaproteobacteria</taxon>
        <taxon>Oceanospirillales</taxon>
        <taxon>Halomonadaceae</taxon>
        <taxon>Billgrantia</taxon>
    </lineage>
</organism>
<dbReference type="PANTHER" id="PTHR13504:SF38">
    <property type="entry name" value="FIDO DOMAIN-CONTAINING PROTEIN"/>
    <property type="match status" value="1"/>
</dbReference>
<keyword evidence="4" id="KW-1185">Reference proteome</keyword>
<reference evidence="3 4" key="1">
    <citation type="journal article" date="2021" name="Front. Microbiol.">
        <title>Aerobic Denitrification and Heterotrophic Sulfur Oxidation in the Genus Halomonas Revealed by Six Novel Species Characterizations and Genome-Based Analysis.</title>
        <authorList>
            <person name="Wang L."/>
            <person name="Shao Z."/>
        </authorList>
    </citation>
    <scope>NUCLEOTIDE SEQUENCE [LARGE SCALE GENOMIC DNA]</scope>
    <source>
        <strain evidence="3 4">MCCC 1A11036</strain>
    </source>
</reference>
<sequence length="358" mass="39931">MPERTSYRPPFTLTPFALRLVAEISEAVGRYTVLAERGLTPQLRRENRLRTIHASLAIENNTLSLEQVSAVIEGKRVLGHPREIQEVRNAFSAYEAMPGWAPESEAALLEAHSLLMQGLVDEAGSFRSRGVGIYKGTELVHMAPPAHRVPLLVGDLLEWLSHTDEHPLIASAVVHYELEFIHPFADGNGRMGRLWQTLILRRWRPLLAYLPVETVIRDRQQEYYDTLAEADRAGEATPFIEFMLTALRDALAEAVASEPDAFVSTTQLDEPENDPASDPASDPVARLITVLATGEAGTAALMTALGLSHRPTFRKNYLAPALDGAWIEPTHPEKPNSPKQRYRLTPKAKRWLKQHPTP</sequence>
<name>A0ABS9ADT6_9GAMM</name>
<feature type="region of interest" description="Disordered" evidence="1">
    <location>
        <begin position="326"/>
        <end position="358"/>
    </location>
</feature>
<dbReference type="PANTHER" id="PTHR13504">
    <property type="entry name" value="FIDO DOMAIN-CONTAINING PROTEIN DDB_G0283145"/>
    <property type="match status" value="1"/>
</dbReference>
<evidence type="ECO:0000256" key="1">
    <source>
        <dbReference type="SAM" id="MobiDB-lite"/>
    </source>
</evidence>
<evidence type="ECO:0000313" key="4">
    <source>
        <dbReference type="Proteomes" id="UP001320122"/>
    </source>
</evidence>
<comment type="caution">
    <text evidence="3">The sequence shown here is derived from an EMBL/GenBank/DDBJ whole genome shotgun (WGS) entry which is preliminary data.</text>
</comment>
<dbReference type="PROSITE" id="PS51459">
    <property type="entry name" value="FIDO"/>
    <property type="match status" value="1"/>
</dbReference>
<dbReference type="Gene3D" id="1.10.3290.10">
    <property type="entry name" value="Fido-like domain"/>
    <property type="match status" value="1"/>
</dbReference>
<evidence type="ECO:0000259" key="2">
    <source>
        <dbReference type="PROSITE" id="PS51459"/>
    </source>
</evidence>
<accession>A0ABS9ADT6</accession>
<dbReference type="SUPFAM" id="SSF140931">
    <property type="entry name" value="Fic-like"/>
    <property type="match status" value="1"/>
</dbReference>
<proteinExistence type="predicted"/>
<dbReference type="Pfam" id="PF02661">
    <property type="entry name" value="Fic"/>
    <property type="match status" value="1"/>
</dbReference>
<dbReference type="RefSeq" id="WP_234273246.1">
    <property type="nucleotide sequence ID" value="NZ_JABFTT010000004.1"/>
</dbReference>
<gene>
    <name evidence="3" type="ORF">HOP51_07120</name>
</gene>
<dbReference type="EMBL" id="JABFTT010000004">
    <property type="protein sequence ID" value="MCE8019886.1"/>
    <property type="molecule type" value="Genomic_DNA"/>
</dbReference>
<dbReference type="Pfam" id="PF21247">
    <property type="entry name" value="Fic-like_C"/>
    <property type="match status" value="1"/>
</dbReference>
<dbReference type="Proteomes" id="UP001320122">
    <property type="component" value="Unassembled WGS sequence"/>
</dbReference>
<dbReference type="InterPro" id="IPR049514">
    <property type="entry name" value="Fic-like_C"/>
</dbReference>
<dbReference type="InterPro" id="IPR003812">
    <property type="entry name" value="Fido"/>
</dbReference>
<dbReference type="InterPro" id="IPR036597">
    <property type="entry name" value="Fido-like_dom_sf"/>
</dbReference>
<dbReference type="InterPro" id="IPR040198">
    <property type="entry name" value="Fido_containing"/>
</dbReference>
<feature type="domain" description="Fido" evidence="2">
    <location>
        <begin position="103"/>
        <end position="245"/>
    </location>
</feature>
<feature type="compositionally biased region" description="Basic residues" evidence="1">
    <location>
        <begin position="340"/>
        <end position="358"/>
    </location>
</feature>
<evidence type="ECO:0000313" key="3">
    <source>
        <dbReference type="EMBL" id="MCE8019886.1"/>
    </source>
</evidence>
<protein>
    <submittedName>
        <fullName evidence="3">Fic family protein</fullName>
    </submittedName>
</protein>